<dbReference type="Proteomes" id="UP000641588">
    <property type="component" value="Unassembled WGS sequence"/>
</dbReference>
<keyword evidence="3" id="KW-1185">Reference proteome</keyword>
<evidence type="ECO:0000313" key="2">
    <source>
        <dbReference type="EMBL" id="NOU93531.1"/>
    </source>
</evidence>
<evidence type="ECO:0000313" key="3">
    <source>
        <dbReference type="Proteomes" id="UP000641588"/>
    </source>
</evidence>
<feature type="transmembrane region" description="Helical" evidence="1">
    <location>
        <begin position="159"/>
        <end position="176"/>
    </location>
</feature>
<protein>
    <submittedName>
        <fullName evidence="2">Uncharacterized protein</fullName>
    </submittedName>
</protein>
<gene>
    <name evidence="2" type="ORF">GC093_09905</name>
</gene>
<keyword evidence="1" id="KW-1133">Transmembrane helix</keyword>
<sequence>MKTGKASGHQLEQRHDISWGLPYTVFLYIWGTQWVLSSCIGFFGQWQDVELWQQLTVWLALAASLLALMASFRSGTWRQLADQGGKAALPLLMIIGAVSVLQYVQAVDPFFAPLLRSFVLAIGYAQLAIWLGRPLIYMSLWLFLLTSVIAVWYLGFASMLLGGFGGLSMIAVAWLIRSWNQSPKTREVTQ</sequence>
<reference evidence="2" key="1">
    <citation type="submission" date="2019-10" db="EMBL/GenBank/DDBJ databases">
        <title>Description of Paenibacillus glebae sp. nov.</title>
        <authorList>
            <person name="Carlier A."/>
            <person name="Qi S."/>
        </authorList>
    </citation>
    <scope>NUCLEOTIDE SEQUENCE</scope>
    <source>
        <strain evidence="2">LMG 31456</strain>
    </source>
</reference>
<proteinExistence type="predicted"/>
<feature type="transmembrane region" description="Helical" evidence="1">
    <location>
        <begin position="21"/>
        <end position="43"/>
    </location>
</feature>
<evidence type="ECO:0000256" key="1">
    <source>
        <dbReference type="SAM" id="Phobius"/>
    </source>
</evidence>
<keyword evidence="1" id="KW-0472">Membrane</keyword>
<dbReference type="AlphaFoldDB" id="A0A972JZE8"/>
<comment type="caution">
    <text evidence="2">The sequence shown here is derived from an EMBL/GenBank/DDBJ whole genome shotgun (WGS) entry which is preliminary data.</text>
</comment>
<organism evidence="2 3">
    <name type="scientific">Paenibacillus foliorum</name>
    <dbReference type="NCBI Taxonomy" id="2654974"/>
    <lineage>
        <taxon>Bacteria</taxon>
        <taxon>Bacillati</taxon>
        <taxon>Bacillota</taxon>
        <taxon>Bacilli</taxon>
        <taxon>Bacillales</taxon>
        <taxon>Paenibacillaceae</taxon>
        <taxon>Paenibacillus</taxon>
    </lineage>
</organism>
<dbReference type="EMBL" id="WHOD01000049">
    <property type="protein sequence ID" value="NOU93531.1"/>
    <property type="molecule type" value="Genomic_DNA"/>
</dbReference>
<dbReference type="RefSeq" id="WP_171651739.1">
    <property type="nucleotide sequence ID" value="NZ_WHOD01000049.1"/>
</dbReference>
<accession>A0A972JZE8</accession>
<feature type="transmembrane region" description="Helical" evidence="1">
    <location>
        <begin position="55"/>
        <end position="75"/>
    </location>
</feature>
<name>A0A972JZE8_9BACL</name>
<feature type="transmembrane region" description="Helical" evidence="1">
    <location>
        <begin position="87"/>
        <end position="104"/>
    </location>
</feature>
<keyword evidence="1" id="KW-0812">Transmembrane</keyword>